<evidence type="ECO:0000313" key="1">
    <source>
        <dbReference type="EMBL" id="KAK7006049.1"/>
    </source>
</evidence>
<dbReference type="AlphaFoldDB" id="A0AAW0AB46"/>
<comment type="caution">
    <text evidence="1">The sequence shown here is derived from an EMBL/GenBank/DDBJ whole genome shotgun (WGS) entry which is preliminary data.</text>
</comment>
<accession>A0AAW0AB46</accession>
<evidence type="ECO:0000313" key="2">
    <source>
        <dbReference type="Proteomes" id="UP001362999"/>
    </source>
</evidence>
<keyword evidence="2" id="KW-1185">Reference proteome</keyword>
<dbReference type="EMBL" id="JAWWNJ010000077">
    <property type="protein sequence ID" value="KAK7006049.1"/>
    <property type="molecule type" value="Genomic_DNA"/>
</dbReference>
<sequence length="213" mass="23689">MHVGDKPMISAAASCLLPSSTFLGHTGEDPLATPRLDEARDRTHSSLYLDRSMGQAMAMDETGFLQSRTSFWERRSFDLHSPSLNRRDLHNELHEYQAVPIQRVYVQSKTKLQAIRVYANIANRTASKIHHITSTGLLCMLSLSVSGLVKASFTTAWVFDMALGGSCCLFMRVRMKEFVSIKRTFGKSSVEPGWGSLLIDTMESATTDVKPVS</sequence>
<dbReference type="Proteomes" id="UP001362999">
    <property type="component" value="Unassembled WGS sequence"/>
</dbReference>
<protein>
    <submittedName>
        <fullName evidence="1">Uncharacterized protein</fullName>
    </submittedName>
</protein>
<reference evidence="1 2" key="1">
    <citation type="journal article" date="2024" name="J Genomics">
        <title>Draft genome sequencing and assembly of Favolaschia claudopus CIRM-BRFM 2984 isolated from oak limbs.</title>
        <authorList>
            <person name="Navarro D."/>
            <person name="Drula E."/>
            <person name="Chaduli D."/>
            <person name="Cazenave R."/>
            <person name="Ahrendt S."/>
            <person name="Wang J."/>
            <person name="Lipzen A."/>
            <person name="Daum C."/>
            <person name="Barry K."/>
            <person name="Grigoriev I.V."/>
            <person name="Favel A."/>
            <person name="Rosso M.N."/>
            <person name="Martin F."/>
        </authorList>
    </citation>
    <scope>NUCLEOTIDE SEQUENCE [LARGE SCALE GENOMIC DNA]</scope>
    <source>
        <strain evidence="1 2">CIRM-BRFM 2984</strain>
    </source>
</reference>
<proteinExistence type="predicted"/>
<name>A0AAW0AB46_9AGAR</name>
<organism evidence="1 2">
    <name type="scientific">Favolaschia claudopus</name>
    <dbReference type="NCBI Taxonomy" id="2862362"/>
    <lineage>
        <taxon>Eukaryota</taxon>
        <taxon>Fungi</taxon>
        <taxon>Dikarya</taxon>
        <taxon>Basidiomycota</taxon>
        <taxon>Agaricomycotina</taxon>
        <taxon>Agaricomycetes</taxon>
        <taxon>Agaricomycetidae</taxon>
        <taxon>Agaricales</taxon>
        <taxon>Marasmiineae</taxon>
        <taxon>Mycenaceae</taxon>
        <taxon>Favolaschia</taxon>
    </lineage>
</organism>
<gene>
    <name evidence="1" type="ORF">R3P38DRAFT_3041226</name>
</gene>